<dbReference type="SUPFAM" id="SSF52374">
    <property type="entry name" value="Nucleotidylyl transferase"/>
    <property type="match status" value="1"/>
</dbReference>
<dbReference type="PANTHER" id="PTHR43311:SF2">
    <property type="entry name" value="GLUTAMATE--TRNA LIGASE, MITOCHONDRIAL-RELATED"/>
    <property type="match status" value="1"/>
</dbReference>
<comment type="catalytic activity">
    <reaction evidence="8">
        <text>tRNA(Glu) + L-glutamate + ATP = L-glutamyl-tRNA(Glu) + AMP + diphosphate</text>
        <dbReference type="Rhea" id="RHEA:23540"/>
        <dbReference type="Rhea" id="RHEA-COMP:9663"/>
        <dbReference type="Rhea" id="RHEA-COMP:9680"/>
        <dbReference type="ChEBI" id="CHEBI:29985"/>
        <dbReference type="ChEBI" id="CHEBI:30616"/>
        <dbReference type="ChEBI" id="CHEBI:33019"/>
        <dbReference type="ChEBI" id="CHEBI:78442"/>
        <dbReference type="ChEBI" id="CHEBI:78520"/>
        <dbReference type="ChEBI" id="CHEBI:456215"/>
        <dbReference type="EC" id="6.1.1.17"/>
    </reaction>
</comment>
<keyword evidence="7 8" id="KW-0030">Aminoacyl-tRNA synthetase</keyword>
<evidence type="ECO:0000256" key="3">
    <source>
        <dbReference type="ARBA" id="ARBA00022598"/>
    </source>
</evidence>
<keyword evidence="12" id="KW-1185">Reference proteome</keyword>
<dbReference type="Proteomes" id="UP000004095">
    <property type="component" value="Unassembled WGS sequence"/>
</dbReference>
<keyword evidence="3 8" id="KW-0436">Ligase</keyword>
<feature type="domain" description="Aminoacyl-tRNA synthetase class I anticodon-binding" evidence="10">
    <location>
        <begin position="372"/>
        <end position="518"/>
    </location>
</feature>
<evidence type="ECO:0000259" key="10">
    <source>
        <dbReference type="Pfam" id="PF19269"/>
    </source>
</evidence>
<dbReference type="FunFam" id="3.40.50.620:FF:000127">
    <property type="entry name" value="Glutamate--tRNA ligase"/>
    <property type="match status" value="1"/>
</dbReference>
<dbReference type="SUPFAM" id="SSF48163">
    <property type="entry name" value="An anticodon-binding domain of class I aminoacyl-tRNA synthetases"/>
    <property type="match status" value="1"/>
</dbReference>
<protein>
    <recommendedName>
        <fullName evidence="8">Glutamate--tRNA ligase</fullName>
        <ecNumber evidence="8">6.1.1.17</ecNumber>
    </recommendedName>
    <alternativeName>
        <fullName evidence="8">Glutamyl-tRNA synthetase</fullName>
        <shortName evidence="8">GluRS</shortName>
    </alternativeName>
</protein>
<keyword evidence="2 8" id="KW-0963">Cytoplasm</keyword>
<dbReference type="PROSITE" id="PS00178">
    <property type="entry name" value="AA_TRNA_LIGASE_I"/>
    <property type="match status" value="1"/>
</dbReference>
<dbReference type="InterPro" id="IPR000924">
    <property type="entry name" value="Glu/Gln-tRNA-synth"/>
</dbReference>
<dbReference type="InterPro" id="IPR004527">
    <property type="entry name" value="Glu-tRNA-ligase_bac/mito"/>
</dbReference>
<dbReference type="InterPro" id="IPR001412">
    <property type="entry name" value="aa-tRNA-synth_I_CS"/>
</dbReference>
<dbReference type="CDD" id="cd00808">
    <property type="entry name" value="GluRS_core"/>
    <property type="match status" value="1"/>
</dbReference>
<dbReference type="eggNOG" id="COG0008">
    <property type="taxonomic scope" value="Bacteria"/>
</dbReference>
<dbReference type="AlphaFoldDB" id="A1ZHJ1"/>
<comment type="similarity">
    <text evidence="1 8">Belongs to the class-I aminoacyl-tRNA synthetase family. Glutamate--tRNA ligase type 1 subfamily.</text>
</comment>
<dbReference type="GO" id="GO:0008270">
    <property type="term" value="F:zinc ion binding"/>
    <property type="evidence" value="ECO:0007669"/>
    <property type="project" value="InterPro"/>
</dbReference>
<name>A1ZHJ1_MICM2</name>
<evidence type="ECO:0000256" key="5">
    <source>
        <dbReference type="ARBA" id="ARBA00022840"/>
    </source>
</evidence>
<dbReference type="InterPro" id="IPR033910">
    <property type="entry name" value="GluRS_core"/>
</dbReference>
<dbReference type="EMBL" id="AAWS01000008">
    <property type="protein sequence ID" value="EAY29998.1"/>
    <property type="molecule type" value="Genomic_DNA"/>
</dbReference>
<reference evidence="11 12" key="1">
    <citation type="submission" date="2007-01" db="EMBL/GenBank/DDBJ databases">
        <authorList>
            <person name="Haygood M."/>
            <person name="Podell S."/>
            <person name="Anderson C."/>
            <person name="Hopkinson B."/>
            <person name="Roe K."/>
            <person name="Barbeau K."/>
            <person name="Gaasterland T."/>
            <person name="Ferriera S."/>
            <person name="Johnson J."/>
            <person name="Kravitz S."/>
            <person name="Beeson K."/>
            <person name="Sutton G."/>
            <person name="Rogers Y.-H."/>
            <person name="Friedman R."/>
            <person name="Frazier M."/>
            <person name="Venter J.C."/>
        </authorList>
    </citation>
    <scope>NUCLEOTIDE SEQUENCE [LARGE SCALE GENOMIC DNA]</scope>
    <source>
        <strain evidence="11 12">ATCC 23134</strain>
    </source>
</reference>
<gene>
    <name evidence="8" type="primary">gltX</name>
    <name evidence="11" type="ORF">M23134_05331</name>
</gene>
<proteinExistence type="inferred from homology"/>
<keyword evidence="6 8" id="KW-0648">Protein biosynthesis</keyword>
<evidence type="ECO:0000256" key="7">
    <source>
        <dbReference type="ARBA" id="ARBA00023146"/>
    </source>
</evidence>
<feature type="domain" description="Glutamyl/glutaminyl-tRNA synthetase class Ib catalytic" evidence="9">
    <location>
        <begin position="5"/>
        <end position="347"/>
    </location>
</feature>
<dbReference type="GO" id="GO:0004818">
    <property type="term" value="F:glutamate-tRNA ligase activity"/>
    <property type="evidence" value="ECO:0007669"/>
    <property type="project" value="UniProtKB-UniRule"/>
</dbReference>
<evidence type="ECO:0000259" key="9">
    <source>
        <dbReference type="Pfam" id="PF00749"/>
    </source>
</evidence>
<dbReference type="InterPro" id="IPR008925">
    <property type="entry name" value="aa_tRNA-synth_I_cd-bd_sf"/>
</dbReference>
<dbReference type="InterPro" id="IPR045462">
    <property type="entry name" value="aa-tRNA-synth_I_cd-bd"/>
</dbReference>
<dbReference type="InterPro" id="IPR020058">
    <property type="entry name" value="Glu/Gln-tRNA-synth_Ib_cat-dom"/>
</dbReference>
<dbReference type="InterPro" id="IPR020751">
    <property type="entry name" value="aa-tRNA-synth_I_codon-bd_sub2"/>
</dbReference>
<dbReference type="InterPro" id="IPR014729">
    <property type="entry name" value="Rossmann-like_a/b/a_fold"/>
</dbReference>
<dbReference type="HAMAP" id="MF_00022">
    <property type="entry name" value="Glu_tRNA_synth_type1"/>
    <property type="match status" value="1"/>
</dbReference>
<dbReference type="GO" id="GO:0005524">
    <property type="term" value="F:ATP binding"/>
    <property type="evidence" value="ECO:0007669"/>
    <property type="project" value="UniProtKB-UniRule"/>
</dbReference>
<sequence length="526" mass="59737">MDKPVRVRFAPSPTGALHIGGVRTALYNYLFAKKEEGTFVLRIEDTDQARYVQGAEEYIMQSLEWLGIVPDESPIHGGEFGPYRQSERKHIYRQYAEQLVKSGHAYYAFDTPQELDAMRKRLEAAKSKNPTYNAITRKDMTNSFTLSPEEVQKRLESGEPYVIRVKIPHREEVRFNDVIRGWVMVHGSTLDDKVIMKGDGMPTYHLANVVDDYLMKITQVIRGEEWLPSLPLHVLLYQFLGWEADMPQFAHLPLLLNPPGKEGKLSKRQADNLGVPVFPMPWADPEKGETYLNFNQAGFLPEALLNFLALLGWSPGNNQEMFDISQLEKDFDLTKITKAGIKFDYDKACWFNEEYIKQRKPEELVPLMLEVLKANGIAVDSIDAEKALQIVQLFQSRVTLIPDFWDKLEPSGKRLPQGKVLFVSPTEYDEKTARKKWTGEAADVVDTYKEHLTNLDNWVADDIKTTLEAILTSKGVKIGKVMPAVRLAVTGLSKGADLMATMEIIGKEETIKRLENALNTLGQQVS</sequence>
<comment type="function">
    <text evidence="8">Catalyzes the attachment of glutamate to tRNA(Glu) in a two-step reaction: glutamate is first activated by ATP to form Glu-AMP and then transferred to the acceptor end of tRNA(Glu).</text>
</comment>
<comment type="subcellular location">
    <subcellularLocation>
        <location evidence="8">Cytoplasm</location>
    </subcellularLocation>
</comment>
<dbReference type="Gene3D" id="3.40.50.620">
    <property type="entry name" value="HUPs"/>
    <property type="match status" value="1"/>
</dbReference>
<evidence type="ECO:0000313" key="11">
    <source>
        <dbReference type="EMBL" id="EAY29998.1"/>
    </source>
</evidence>
<evidence type="ECO:0000256" key="1">
    <source>
        <dbReference type="ARBA" id="ARBA00007894"/>
    </source>
</evidence>
<feature type="binding site" evidence="8">
    <location>
        <position position="267"/>
    </location>
    <ligand>
        <name>ATP</name>
        <dbReference type="ChEBI" id="CHEBI:30616"/>
    </ligand>
</feature>
<comment type="caution">
    <text evidence="11">The sequence shown here is derived from an EMBL/GenBank/DDBJ whole genome shotgun (WGS) entry which is preliminary data.</text>
</comment>
<feature type="short sequence motif" description="'KMSKS' region" evidence="8">
    <location>
        <begin position="264"/>
        <end position="268"/>
    </location>
</feature>
<evidence type="ECO:0000256" key="2">
    <source>
        <dbReference type="ARBA" id="ARBA00022490"/>
    </source>
</evidence>
<evidence type="ECO:0000313" key="12">
    <source>
        <dbReference type="Proteomes" id="UP000004095"/>
    </source>
</evidence>
<keyword evidence="4 8" id="KW-0547">Nucleotide-binding</keyword>
<dbReference type="GO" id="GO:0000049">
    <property type="term" value="F:tRNA binding"/>
    <property type="evidence" value="ECO:0007669"/>
    <property type="project" value="InterPro"/>
</dbReference>
<dbReference type="GO" id="GO:0006424">
    <property type="term" value="P:glutamyl-tRNA aminoacylation"/>
    <property type="evidence" value="ECO:0007669"/>
    <property type="project" value="UniProtKB-UniRule"/>
</dbReference>
<dbReference type="PRINTS" id="PR00987">
    <property type="entry name" value="TRNASYNTHGLU"/>
</dbReference>
<comment type="caution">
    <text evidence="8">Lacks conserved residue(s) required for the propagation of feature annotation.</text>
</comment>
<dbReference type="RefSeq" id="WP_002695509.1">
    <property type="nucleotide sequence ID" value="NZ_AAWS01000008.1"/>
</dbReference>
<dbReference type="Pfam" id="PF19269">
    <property type="entry name" value="Anticodon_2"/>
    <property type="match status" value="1"/>
</dbReference>
<dbReference type="EC" id="6.1.1.17" evidence="8"/>
<evidence type="ECO:0000256" key="4">
    <source>
        <dbReference type="ARBA" id="ARBA00022741"/>
    </source>
</evidence>
<keyword evidence="5 8" id="KW-0067">ATP-binding</keyword>
<organism evidence="11 12">
    <name type="scientific">Microscilla marina ATCC 23134</name>
    <dbReference type="NCBI Taxonomy" id="313606"/>
    <lineage>
        <taxon>Bacteria</taxon>
        <taxon>Pseudomonadati</taxon>
        <taxon>Bacteroidota</taxon>
        <taxon>Cytophagia</taxon>
        <taxon>Cytophagales</taxon>
        <taxon>Microscillaceae</taxon>
        <taxon>Microscilla</taxon>
    </lineage>
</organism>
<dbReference type="Pfam" id="PF00749">
    <property type="entry name" value="tRNA-synt_1c"/>
    <property type="match status" value="1"/>
</dbReference>
<dbReference type="Gene3D" id="1.10.10.350">
    <property type="match status" value="1"/>
</dbReference>
<feature type="short sequence motif" description="'HIGH' region" evidence="8">
    <location>
        <begin position="11"/>
        <end position="21"/>
    </location>
</feature>
<dbReference type="PANTHER" id="PTHR43311">
    <property type="entry name" value="GLUTAMATE--TRNA LIGASE"/>
    <property type="match status" value="1"/>
</dbReference>
<dbReference type="NCBIfam" id="TIGR00464">
    <property type="entry name" value="gltX_bact"/>
    <property type="match status" value="1"/>
</dbReference>
<dbReference type="GO" id="GO:0005829">
    <property type="term" value="C:cytosol"/>
    <property type="evidence" value="ECO:0007669"/>
    <property type="project" value="TreeGrafter"/>
</dbReference>
<dbReference type="OrthoDB" id="9807503at2"/>
<dbReference type="InterPro" id="IPR049940">
    <property type="entry name" value="GluQ/Sye"/>
</dbReference>
<evidence type="ECO:0000256" key="8">
    <source>
        <dbReference type="HAMAP-Rule" id="MF_00022"/>
    </source>
</evidence>
<accession>A1ZHJ1</accession>
<comment type="subunit">
    <text evidence="8">Monomer.</text>
</comment>
<evidence type="ECO:0000256" key="6">
    <source>
        <dbReference type="ARBA" id="ARBA00022917"/>
    </source>
</evidence>